<proteinExistence type="predicted"/>
<dbReference type="AlphaFoldDB" id="A0A1I6HIA9"/>
<dbReference type="PANTHER" id="PTHR43050:SF1">
    <property type="entry name" value="SERINE RACEMASE"/>
    <property type="match status" value="1"/>
</dbReference>
<accession>A0A1I6HIA9</accession>
<dbReference type="GO" id="GO:0030170">
    <property type="term" value="F:pyridoxal phosphate binding"/>
    <property type="evidence" value="ECO:0007669"/>
    <property type="project" value="TreeGrafter"/>
</dbReference>
<dbReference type="Pfam" id="PF00291">
    <property type="entry name" value="PALP"/>
    <property type="match status" value="1"/>
</dbReference>
<dbReference type="RefSeq" id="WP_092857776.1">
    <property type="nucleotide sequence ID" value="NZ_FOYU01000003.1"/>
</dbReference>
<name>A0A1I6HIA9_9GAMM</name>
<dbReference type="SUPFAM" id="SSF53686">
    <property type="entry name" value="Tryptophan synthase beta subunit-like PLP-dependent enzymes"/>
    <property type="match status" value="1"/>
</dbReference>
<evidence type="ECO:0000259" key="3">
    <source>
        <dbReference type="Pfam" id="PF00291"/>
    </source>
</evidence>
<dbReference type="EMBL" id="FOYU01000003">
    <property type="protein sequence ID" value="SFR54060.1"/>
    <property type="molecule type" value="Genomic_DNA"/>
</dbReference>
<dbReference type="GO" id="GO:0030378">
    <property type="term" value="F:serine racemase activity"/>
    <property type="evidence" value="ECO:0007669"/>
    <property type="project" value="TreeGrafter"/>
</dbReference>
<evidence type="ECO:0000256" key="1">
    <source>
        <dbReference type="ARBA" id="ARBA00001933"/>
    </source>
</evidence>
<dbReference type="InterPro" id="IPR001926">
    <property type="entry name" value="TrpB-like_PALP"/>
</dbReference>
<evidence type="ECO:0000256" key="2">
    <source>
        <dbReference type="ARBA" id="ARBA00022898"/>
    </source>
</evidence>
<organism evidence="4 5">
    <name type="scientific">Pseudidiomarina maritima</name>
    <dbReference type="NCBI Taxonomy" id="519453"/>
    <lineage>
        <taxon>Bacteria</taxon>
        <taxon>Pseudomonadati</taxon>
        <taxon>Pseudomonadota</taxon>
        <taxon>Gammaproteobacteria</taxon>
        <taxon>Alteromonadales</taxon>
        <taxon>Idiomarinaceae</taxon>
        <taxon>Pseudidiomarina</taxon>
    </lineage>
</organism>
<dbReference type="GO" id="GO:0005524">
    <property type="term" value="F:ATP binding"/>
    <property type="evidence" value="ECO:0007669"/>
    <property type="project" value="TreeGrafter"/>
</dbReference>
<dbReference type="InterPro" id="IPR036052">
    <property type="entry name" value="TrpB-like_PALP_sf"/>
</dbReference>
<reference evidence="5" key="1">
    <citation type="submission" date="2016-10" db="EMBL/GenBank/DDBJ databases">
        <authorList>
            <person name="Varghese N."/>
            <person name="Submissions S."/>
        </authorList>
    </citation>
    <scope>NUCLEOTIDE SEQUENCE [LARGE SCALE GENOMIC DNA]</scope>
    <source>
        <strain evidence="5">CGMCC 1.7285</strain>
    </source>
</reference>
<dbReference type="GO" id="GO:0070179">
    <property type="term" value="P:D-serine biosynthetic process"/>
    <property type="evidence" value="ECO:0007669"/>
    <property type="project" value="TreeGrafter"/>
</dbReference>
<comment type="cofactor">
    <cofactor evidence="1">
        <name>pyridoxal 5'-phosphate</name>
        <dbReference type="ChEBI" id="CHEBI:597326"/>
    </cofactor>
</comment>
<dbReference type="Proteomes" id="UP000199424">
    <property type="component" value="Unassembled WGS sequence"/>
</dbReference>
<dbReference type="GO" id="GO:0003941">
    <property type="term" value="F:L-serine ammonia-lyase activity"/>
    <property type="evidence" value="ECO:0007669"/>
    <property type="project" value="TreeGrafter"/>
</dbReference>
<sequence>MTLQLDSSSIQAAAKLIAPMVRRTTVLVSLKLNEALGANVWLKCEHLQHTGAFKYRGACHALLQLSEAERAQGVYTVSSGNHGAALAAAGQKLGIKVRVGVAANASEVKRANMAKYDAELITIDPGMAAREAFVAAQRPTGRIFIPPYNHAHIWQGQGTATYELLQEQPKLDCVIAPLGGGGLLSGTSVAAKAHGVPQVFGVEPELAADGEASFRTGILQPAMPPLSVCDGLLTSVGDQTFPIIRQNVNDILLVSDGEALAAQKLVFELTDQWIEPSSATVIAAIQRYSKLFKGKRIGVIISGGNVAPPAIIS</sequence>
<keyword evidence="2" id="KW-0663">Pyridoxal phosphate</keyword>
<dbReference type="GO" id="GO:0000287">
    <property type="term" value="F:magnesium ion binding"/>
    <property type="evidence" value="ECO:0007669"/>
    <property type="project" value="TreeGrafter"/>
</dbReference>
<dbReference type="GO" id="GO:0018114">
    <property type="term" value="F:threonine racemase activity"/>
    <property type="evidence" value="ECO:0007669"/>
    <property type="project" value="TreeGrafter"/>
</dbReference>
<dbReference type="PANTHER" id="PTHR43050">
    <property type="entry name" value="SERINE / THREONINE RACEMASE FAMILY MEMBER"/>
    <property type="match status" value="1"/>
</dbReference>
<protein>
    <submittedName>
        <fullName evidence="4">Threonine dehydratase</fullName>
    </submittedName>
</protein>
<keyword evidence="5" id="KW-1185">Reference proteome</keyword>
<evidence type="ECO:0000313" key="4">
    <source>
        <dbReference type="EMBL" id="SFR54060.1"/>
    </source>
</evidence>
<gene>
    <name evidence="4" type="ORF">SAMN04488070_1809</name>
</gene>
<evidence type="ECO:0000313" key="5">
    <source>
        <dbReference type="Proteomes" id="UP000199424"/>
    </source>
</evidence>
<feature type="domain" description="Tryptophan synthase beta chain-like PALP" evidence="3">
    <location>
        <begin position="19"/>
        <end position="303"/>
    </location>
</feature>
<dbReference type="CDD" id="cd01562">
    <property type="entry name" value="Thr-dehyd"/>
    <property type="match status" value="1"/>
</dbReference>
<dbReference type="Gene3D" id="3.40.50.1100">
    <property type="match status" value="2"/>
</dbReference>